<dbReference type="AlphaFoldDB" id="A0A853A0A8"/>
<reference evidence="1 2" key="1">
    <citation type="submission" date="2020-07" db="EMBL/GenBank/DDBJ databases">
        <title>Sequencing the genomes of 1000 actinobacteria strains.</title>
        <authorList>
            <person name="Klenk H.-P."/>
        </authorList>
    </citation>
    <scope>NUCLEOTIDE SEQUENCE [LARGE SCALE GENOMIC DNA]</scope>
    <source>
        <strain evidence="1 2">DSM 42178</strain>
    </source>
</reference>
<gene>
    <name evidence="1" type="ORF">FHU37_000761</name>
</gene>
<keyword evidence="2" id="KW-1185">Reference proteome</keyword>
<name>A0A853A0A8_9ACTN</name>
<organism evidence="1 2">
    <name type="scientific">Allostreptomyces psammosilenae</name>
    <dbReference type="NCBI Taxonomy" id="1892865"/>
    <lineage>
        <taxon>Bacteria</taxon>
        <taxon>Bacillati</taxon>
        <taxon>Actinomycetota</taxon>
        <taxon>Actinomycetes</taxon>
        <taxon>Kitasatosporales</taxon>
        <taxon>Streptomycetaceae</taxon>
        <taxon>Allostreptomyces</taxon>
    </lineage>
</organism>
<sequence>MQTLCRVEGRGPQVILHALTLRDRDEVRAKCGRPLWREIRAPDSAIEFFATLGDALASAAGQDTAADDGSPHISIERPYSVELVSENEVLFSFHHDEPPTRDGSPSASREAAQELYSAARSQERPSDRLTYVATRCATGEWTTVEVLGPEDLPPMTPLEGHVSSLVHEFGLQSWTYDQALPSHRRTSSSRTA</sequence>
<dbReference type="RefSeq" id="WP_179812813.1">
    <property type="nucleotide sequence ID" value="NZ_JACBZD010000001.1"/>
</dbReference>
<comment type="caution">
    <text evidence="1">The sequence shown here is derived from an EMBL/GenBank/DDBJ whole genome shotgun (WGS) entry which is preliminary data.</text>
</comment>
<proteinExistence type="predicted"/>
<dbReference type="Proteomes" id="UP000567795">
    <property type="component" value="Unassembled WGS sequence"/>
</dbReference>
<accession>A0A853A0A8</accession>
<dbReference type="EMBL" id="JACBZD010000001">
    <property type="protein sequence ID" value="NYI03818.1"/>
    <property type="molecule type" value="Genomic_DNA"/>
</dbReference>
<evidence type="ECO:0000313" key="1">
    <source>
        <dbReference type="EMBL" id="NYI03818.1"/>
    </source>
</evidence>
<protein>
    <submittedName>
        <fullName evidence="1">Uncharacterized protein</fullName>
    </submittedName>
</protein>
<evidence type="ECO:0000313" key="2">
    <source>
        <dbReference type="Proteomes" id="UP000567795"/>
    </source>
</evidence>